<evidence type="ECO:0000256" key="1">
    <source>
        <dbReference type="SAM" id="MobiDB-lite"/>
    </source>
</evidence>
<reference evidence="3" key="4">
    <citation type="submission" date="2019-03" db="UniProtKB">
        <authorList>
            <consortium name="EnsemblPlants"/>
        </authorList>
    </citation>
    <scope>IDENTIFICATION</scope>
</reference>
<organism evidence="3 4">
    <name type="scientific">Aegilops tauschii subsp. strangulata</name>
    <name type="common">Goatgrass</name>
    <dbReference type="NCBI Taxonomy" id="200361"/>
    <lineage>
        <taxon>Eukaryota</taxon>
        <taxon>Viridiplantae</taxon>
        <taxon>Streptophyta</taxon>
        <taxon>Embryophyta</taxon>
        <taxon>Tracheophyta</taxon>
        <taxon>Spermatophyta</taxon>
        <taxon>Magnoliopsida</taxon>
        <taxon>Liliopsida</taxon>
        <taxon>Poales</taxon>
        <taxon>Poaceae</taxon>
        <taxon>BOP clade</taxon>
        <taxon>Pooideae</taxon>
        <taxon>Triticodae</taxon>
        <taxon>Triticeae</taxon>
        <taxon>Triticinae</taxon>
        <taxon>Aegilops</taxon>
    </lineage>
</organism>
<name>A0A453M453_AEGTS</name>
<evidence type="ECO:0000313" key="3">
    <source>
        <dbReference type="EnsemblPlants" id="AET5Gv21035000.1"/>
    </source>
</evidence>
<dbReference type="Proteomes" id="UP000015105">
    <property type="component" value="Chromosome 5D"/>
</dbReference>
<feature type="compositionally biased region" description="Low complexity" evidence="1">
    <location>
        <begin position="72"/>
        <end position="92"/>
    </location>
</feature>
<feature type="chain" id="PRO_5019563579" evidence="2">
    <location>
        <begin position="26"/>
        <end position="92"/>
    </location>
</feature>
<reference evidence="4" key="2">
    <citation type="journal article" date="2017" name="Nat. Plants">
        <title>The Aegilops tauschii genome reveals multiple impacts of transposons.</title>
        <authorList>
            <person name="Zhao G."/>
            <person name="Zou C."/>
            <person name="Li K."/>
            <person name="Wang K."/>
            <person name="Li T."/>
            <person name="Gao L."/>
            <person name="Zhang X."/>
            <person name="Wang H."/>
            <person name="Yang Z."/>
            <person name="Liu X."/>
            <person name="Jiang W."/>
            <person name="Mao L."/>
            <person name="Kong X."/>
            <person name="Jiao Y."/>
            <person name="Jia J."/>
        </authorList>
    </citation>
    <scope>NUCLEOTIDE SEQUENCE [LARGE SCALE GENOMIC DNA]</scope>
    <source>
        <strain evidence="4">cv. AL8/78</strain>
    </source>
</reference>
<dbReference type="AlphaFoldDB" id="A0A453M453"/>
<reference evidence="3" key="3">
    <citation type="journal article" date="2017" name="Nature">
        <title>Genome sequence of the progenitor of the wheat D genome Aegilops tauschii.</title>
        <authorList>
            <person name="Luo M.C."/>
            <person name="Gu Y.Q."/>
            <person name="Puiu D."/>
            <person name="Wang H."/>
            <person name="Twardziok S.O."/>
            <person name="Deal K.R."/>
            <person name="Huo N."/>
            <person name="Zhu T."/>
            <person name="Wang L."/>
            <person name="Wang Y."/>
            <person name="McGuire P.E."/>
            <person name="Liu S."/>
            <person name="Long H."/>
            <person name="Ramasamy R.K."/>
            <person name="Rodriguez J.C."/>
            <person name="Van S.L."/>
            <person name="Yuan L."/>
            <person name="Wang Z."/>
            <person name="Xia Z."/>
            <person name="Xiao L."/>
            <person name="Anderson O.D."/>
            <person name="Ouyang S."/>
            <person name="Liang Y."/>
            <person name="Zimin A.V."/>
            <person name="Pertea G."/>
            <person name="Qi P."/>
            <person name="Bennetzen J.L."/>
            <person name="Dai X."/>
            <person name="Dawson M.W."/>
            <person name="Muller H.G."/>
            <person name="Kugler K."/>
            <person name="Rivarola-Duarte L."/>
            <person name="Spannagl M."/>
            <person name="Mayer K.F.X."/>
            <person name="Lu F.H."/>
            <person name="Bevan M.W."/>
            <person name="Leroy P."/>
            <person name="Li P."/>
            <person name="You F.M."/>
            <person name="Sun Q."/>
            <person name="Liu Z."/>
            <person name="Lyons E."/>
            <person name="Wicker T."/>
            <person name="Salzberg S.L."/>
            <person name="Devos K.M."/>
            <person name="Dvorak J."/>
        </authorList>
    </citation>
    <scope>NUCLEOTIDE SEQUENCE [LARGE SCALE GENOMIC DNA]</scope>
    <source>
        <strain evidence="3">cv. AL8/78</strain>
    </source>
</reference>
<feature type="signal peptide" evidence="2">
    <location>
        <begin position="1"/>
        <end position="25"/>
    </location>
</feature>
<keyword evidence="2" id="KW-0732">Signal</keyword>
<accession>A0A453M453</accession>
<sequence>TPSQSRLLSLLLPVQLLLILAGAAAMAGAELAEQQPITRPTPPPPIWGTPTPRIFRWSSWTCQPTGARRGRTAPSRPAAAPTAPSTGSKPRP</sequence>
<keyword evidence="4" id="KW-1185">Reference proteome</keyword>
<feature type="region of interest" description="Disordered" evidence="1">
    <location>
        <begin position="31"/>
        <end position="92"/>
    </location>
</feature>
<evidence type="ECO:0000313" key="4">
    <source>
        <dbReference type="Proteomes" id="UP000015105"/>
    </source>
</evidence>
<proteinExistence type="predicted"/>
<protein>
    <submittedName>
        <fullName evidence="3">Uncharacterized protein</fullName>
    </submittedName>
</protein>
<reference evidence="4" key="1">
    <citation type="journal article" date="2014" name="Science">
        <title>Ancient hybridizations among the ancestral genomes of bread wheat.</title>
        <authorList>
            <consortium name="International Wheat Genome Sequencing Consortium,"/>
            <person name="Marcussen T."/>
            <person name="Sandve S.R."/>
            <person name="Heier L."/>
            <person name="Spannagl M."/>
            <person name="Pfeifer M."/>
            <person name="Jakobsen K.S."/>
            <person name="Wulff B.B."/>
            <person name="Steuernagel B."/>
            <person name="Mayer K.F."/>
            <person name="Olsen O.A."/>
        </authorList>
    </citation>
    <scope>NUCLEOTIDE SEQUENCE [LARGE SCALE GENOMIC DNA]</scope>
    <source>
        <strain evidence="4">cv. AL8/78</strain>
    </source>
</reference>
<dbReference type="Gramene" id="AET5Gv21035000.1">
    <property type="protein sequence ID" value="AET5Gv21035000.1"/>
    <property type="gene ID" value="AET5Gv21035000"/>
</dbReference>
<evidence type="ECO:0000256" key="2">
    <source>
        <dbReference type="SAM" id="SignalP"/>
    </source>
</evidence>
<reference evidence="3" key="5">
    <citation type="journal article" date="2021" name="G3 (Bethesda)">
        <title>Aegilops tauschii genome assembly Aet v5.0 features greater sequence contiguity and improved annotation.</title>
        <authorList>
            <person name="Wang L."/>
            <person name="Zhu T."/>
            <person name="Rodriguez J.C."/>
            <person name="Deal K.R."/>
            <person name="Dubcovsky J."/>
            <person name="McGuire P.E."/>
            <person name="Lux T."/>
            <person name="Spannagl M."/>
            <person name="Mayer K.F.X."/>
            <person name="Baldrich P."/>
            <person name="Meyers B.C."/>
            <person name="Huo N."/>
            <person name="Gu Y.Q."/>
            <person name="Zhou H."/>
            <person name="Devos K.M."/>
            <person name="Bennetzen J.L."/>
            <person name="Unver T."/>
            <person name="Budak H."/>
            <person name="Gulick P.J."/>
            <person name="Galiba G."/>
            <person name="Kalapos B."/>
            <person name="Nelson D.R."/>
            <person name="Li P."/>
            <person name="You F.M."/>
            <person name="Luo M.C."/>
            <person name="Dvorak J."/>
        </authorList>
    </citation>
    <scope>NUCLEOTIDE SEQUENCE [LARGE SCALE GENOMIC DNA]</scope>
    <source>
        <strain evidence="3">cv. AL8/78</strain>
    </source>
</reference>
<dbReference type="EnsemblPlants" id="AET5Gv21035000.1">
    <property type="protein sequence ID" value="AET5Gv21035000.1"/>
    <property type="gene ID" value="AET5Gv21035000"/>
</dbReference>